<dbReference type="GO" id="GO:0006412">
    <property type="term" value="P:translation"/>
    <property type="evidence" value="ECO:0007669"/>
    <property type="project" value="InterPro"/>
</dbReference>
<comment type="similarity">
    <text evidence="1">Belongs to the bacterial ribosomal protein bL9 family.</text>
</comment>
<keyword evidence="3" id="KW-0687">Ribonucleoprotein</keyword>
<evidence type="ECO:0000256" key="1">
    <source>
        <dbReference type="ARBA" id="ARBA00010605"/>
    </source>
</evidence>
<dbReference type="Gene3D" id="3.10.430.100">
    <property type="entry name" value="Ribosomal protein L9, C-terminal domain"/>
    <property type="match status" value="1"/>
</dbReference>
<accession>A0AAD6NJ32</accession>
<evidence type="ECO:0000256" key="3">
    <source>
        <dbReference type="ARBA" id="ARBA00023274"/>
    </source>
</evidence>
<reference evidence="5" key="1">
    <citation type="submission" date="2023-01" db="EMBL/GenBank/DDBJ databases">
        <title>The chitinases involved in constricting ring structure development in the nematode-trapping fungus Drechslerella dactyloides.</title>
        <authorList>
            <person name="Wang R."/>
            <person name="Zhang L."/>
            <person name="Tang P."/>
            <person name="Li S."/>
            <person name="Liang L."/>
        </authorList>
    </citation>
    <scope>NUCLEOTIDE SEQUENCE</scope>
    <source>
        <strain evidence="5">YMF1.00031</strain>
    </source>
</reference>
<dbReference type="EMBL" id="JAQGDS010000004">
    <property type="protein sequence ID" value="KAJ6261386.1"/>
    <property type="molecule type" value="Genomic_DNA"/>
</dbReference>
<dbReference type="SUPFAM" id="SSF55658">
    <property type="entry name" value="L9 N-domain-like"/>
    <property type="match status" value="1"/>
</dbReference>
<sequence length="289" mass="30720">MSTTPSLASILRATAPHRGGSSSSVLLRPSTLSICSSCLRSLNGYGFVGGQQVRGKKTLPKAIGVKVRLLKDIPGYGPKGSIMMVARGRMRTIWYQRGEAEYLTRDLAKQIGKYTLVERDPGFQPVVVEREKGATRAGAVRDTLLTPAETVATLSATLPPFIRFFRATTTPYAITLHGSVTTADVANAIKLIAAASKHPNGSRVVVNADNITFVKQMEKERVKTIGEYEVEISFKGQETIKRSVVVTREEEDAAGGGGVSAGAGSTAGATAGVGVGTSIFKTPPQRREL</sequence>
<evidence type="ECO:0000313" key="6">
    <source>
        <dbReference type="Proteomes" id="UP001221413"/>
    </source>
</evidence>
<comment type="caution">
    <text evidence="5">The sequence shown here is derived from an EMBL/GenBank/DDBJ whole genome shotgun (WGS) entry which is preliminary data.</text>
</comment>
<keyword evidence="2" id="KW-0689">Ribosomal protein</keyword>
<feature type="domain" description="Ribosomal protein L9" evidence="4">
    <location>
        <begin position="65"/>
        <end position="110"/>
    </location>
</feature>
<dbReference type="Pfam" id="PF01281">
    <property type="entry name" value="Ribosomal_L9_N"/>
    <property type="match status" value="1"/>
</dbReference>
<dbReference type="InterPro" id="IPR000244">
    <property type="entry name" value="Ribosomal_bL9"/>
</dbReference>
<gene>
    <name evidence="5" type="ORF">Dda_4056</name>
</gene>
<dbReference type="InterPro" id="IPR009027">
    <property type="entry name" value="Ribosomal_bL9/RNase_H1_N"/>
</dbReference>
<dbReference type="Proteomes" id="UP001221413">
    <property type="component" value="Unassembled WGS sequence"/>
</dbReference>
<protein>
    <recommendedName>
        <fullName evidence="4">Ribosomal protein L9 domain-containing protein</fullName>
    </recommendedName>
</protein>
<name>A0AAD6NJ32_DREDA</name>
<evidence type="ECO:0000259" key="4">
    <source>
        <dbReference type="Pfam" id="PF01281"/>
    </source>
</evidence>
<dbReference type="InterPro" id="IPR020070">
    <property type="entry name" value="Ribosomal_bL9_N"/>
</dbReference>
<dbReference type="InterPro" id="IPR036935">
    <property type="entry name" value="Ribosomal_bL9_N_sf"/>
</dbReference>
<keyword evidence="6" id="KW-1185">Reference proteome</keyword>
<dbReference type="GO" id="GO:0005840">
    <property type="term" value="C:ribosome"/>
    <property type="evidence" value="ECO:0007669"/>
    <property type="project" value="UniProtKB-KW"/>
</dbReference>
<evidence type="ECO:0000313" key="5">
    <source>
        <dbReference type="EMBL" id="KAJ6261386.1"/>
    </source>
</evidence>
<proteinExistence type="inferred from homology"/>
<organism evidence="5 6">
    <name type="scientific">Drechslerella dactyloides</name>
    <name type="common">Nematode-trapping fungus</name>
    <name type="synonym">Arthrobotrys dactyloides</name>
    <dbReference type="NCBI Taxonomy" id="74499"/>
    <lineage>
        <taxon>Eukaryota</taxon>
        <taxon>Fungi</taxon>
        <taxon>Dikarya</taxon>
        <taxon>Ascomycota</taxon>
        <taxon>Pezizomycotina</taxon>
        <taxon>Orbiliomycetes</taxon>
        <taxon>Orbiliales</taxon>
        <taxon>Orbiliaceae</taxon>
        <taxon>Drechslerella</taxon>
    </lineage>
</organism>
<dbReference type="AlphaFoldDB" id="A0AAD6NJ32"/>
<evidence type="ECO:0000256" key="2">
    <source>
        <dbReference type="ARBA" id="ARBA00022980"/>
    </source>
</evidence>
<dbReference type="Gene3D" id="3.40.5.10">
    <property type="entry name" value="Ribosomal protein L9, N-terminal domain"/>
    <property type="match status" value="1"/>
</dbReference>
<dbReference type="InterPro" id="IPR036791">
    <property type="entry name" value="Ribosomal_bL9_C_sf"/>
</dbReference>
<dbReference type="GO" id="GO:0003735">
    <property type="term" value="F:structural constituent of ribosome"/>
    <property type="evidence" value="ECO:0007669"/>
    <property type="project" value="InterPro"/>
</dbReference>
<dbReference type="GO" id="GO:1990904">
    <property type="term" value="C:ribonucleoprotein complex"/>
    <property type="evidence" value="ECO:0007669"/>
    <property type="project" value="UniProtKB-KW"/>
</dbReference>
<dbReference type="PANTHER" id="PTHR21368">
    <property type="entry name" value="50S RIBOSOMAL PROTEIN L9"/>
    <property type="match status" value="1"/>
</dbReference>